<proteinExistence type="predicted"/>
<organism evidence="1 2">
    <name type="scientific">Nicotiana attenuata</name>
    <name type="common">Coyote tobacco</name>
    <dbReference type="NCBI Taxonomy" id="49451"/>
    <lineage>
        <taxon>Eukaryota</taxon>
        <taxon>Viridiplantae</taxon>
        <taxon>Streptophyta</taxon>
        <taxon>Embryophyta</taxon>
        <taxon>Tracheophyta</taxon>
        <taxon>Spermatophyta</taxon>
        <taxon>Magnoliopsida</taxon>
        <taxon>eudicotyledons</taxon>
        <taxon>Gunneridae</taxon>
        <taxon>Pentapetalae</taxon>
        <taxon>asterids</taxon>
        <taxon>lamiids</taxon>
        <taxon>Solanales</taxon>
        <taxon>Solanaceae</taxon>
        <taxon>Nicotianoideae</taxon>
        <taxon>Nicotianeae</taxon>
        <taxon>Nicotiana</taxon>
    </lineage>
</organism>
<sequence length="96" mass="10356">MSILLLSAKLAVEKGIDQGGSESYFTKLSDYIILSLVEALHKVLCDGEDLVTEETAKRMIILLRNFQKTLPAATWASTLSFAIACAGDVVGIHSIT</sequence>
<reference evidence="1" key="1">
    <citation type="submission" date="2016-11" db="EMBL/GenBank/DDBJ databases">
        <title>The genome of Nicotiana attenuata.</title>
        <authorList>
            <person name="Xu S."/>
            <person name="Brockmoeller T."/>
            <person name="Gaquerel E."/>
            <person name="Navarro A."/>
            <person name="Kuhl H."/>
            <person name="Gase K."/>
            <person name="Ling Z."/>
            <person name="Zhou W."/>
            <person name="Kreitzer C."/>
            <person name="Stanke M."/>
            <person name="Tang H."/>
            <person name="Lyons E."/>
            <person name="Pandey P."/>
            <person name="Pandey S.P."/>
            <person name="Timmermann B."/>
            <person name="Baldwin I.T."/>
        </authorList>
    </citation>
    <scope>NUCLEOTIDE SEQUENCE [LARGE SCALE GENOMIC DNA]</scope>
    <source>
        <strain evidence="1">UT</strain>
    </source>
</reference>
<dbReference type="AlphaFoldDB" id="A0A1J6IKN1"/>
<dbReference type="STRING" id="49451.A0A1J6IKN1"/>
<dbReference type="Gramene" id="OIS98278">
    <property type="protein sequence ID" value="OIS98278"/>
    <property type="gene ID" value="A4A49_20449"/>
</dbReference>
<protein>
    <submittedName>
        <fullName evidence="1">Uncharacterized protein</fullName>
    </submittedName>
</protein>
<evidence type="ECO:0000313" key="1">
    <source>
        <dbReference type="EMBL" id="OIS98278.1"/>
    </source>
</evidence>
<dbReference type="SMR" id="A0A1J6IKN1"/>
<accession>A0A1J6IKN1</accession>
<dbReference type="Proteomes" id="UP000187609">
    <property type="component" value="Unassembled WGS sequence"/>
</dbReference>
<dbReference type="EMBL" id="MJEQ01037191">
    <property type="protein sequence ID" value="OIS98278.1"/>
    <property type="molecule type" value="Genomic_DNA"/>
</dbReference>
<comment type="caution">
    <text evidence="1">The sequence shown here is derived from an EMBL/GenBank/DDBJ whole genome shotgun (WGS) entry which is preliminary data.</text>
</comment>
<evidence type="ECO:0000313" key="2">
    <source>
        <dbReference type="Proteomes" id="UP000187609"/>
    </source>
</evidence>
<name>A0A1J6IKN1_NICAT</name>
<gene>
    <name evidence="1" type="ORF">A4A49_20449</name>
</gene>
<keyword evidence="2" id="KW-1185">Reference proteome</keyword>